<dbReference type="PANTHER" id="PTHR21666">
    <property type="entry name" value="PEPTIDASE-RELATED"/>
    <property type="match status" value="1"/>
</dbReference>
<protein>
    <submittedName>
        <fullName evidence="2">Peptidase family M23</fullName>
    </submittedName>
</protein>
<dbReference type="Pfam" id="PF01551">
    <property type="entry name" value="Peptidase_M23"/>
    <property type="match status" value="1"/>
</dbReference>
<dbReference type="InterPro" id="IPR016047">
    <property type="entry name" value="M23ase_b-sheet_dom"/>
</dbReference>
<evidence type="ECO:0000259" key="1">
    <source>
        <dbReference type="Pfam" id="PF01551"/>
    </source>
</evidence>
<dbReference type="InterPro" id="IPR011055">
    <property type="entry name" value="Dup_hybrid_motif"/>
</dbReference>
<accession>A0A1I6NXA6</accession>
<dbReference type="InterPro" id="IPR050570">
    <property type="entry name" value="Cell_wall_metabolism_enzyme"/>
</dbReference>
<evidence type="ECO:0000313" key="2">
    <source>
        <dbReference type="EMBL" id="SFS32612.1"/>
    </source>
</evidence>
<name>A0A1I6NXA6_9FLAO</name>
<dbReference type="STRING" id="593133.SAMN04488006_0687"/>
<dbReference type="EMBL" id="FOZP01000001">
    <property type="protein sequence ID" value="SFS32612.1"/>
    <property type="molecule type" value="Genomic_DNA"/>
</dbReference>
<sequence>MKNIIYISFLIYTSVCFSQGDISINNSYPTNYFTNPMDIPLILSGTFAELRPNHFHSGLDIKTKQREGIEVFSSADGYISRIKISLWGFGKAIYITHPNGYTTVYAHLQKFSDKIENYIRKEQYKNESFEVEVFPKKDELPVLKKELIAFSGRTGGFMGPHLHFEIRDTETEKTINPLYFGININDTKKPTINTLIGYCLDSISQINQINEPSQLTLINDANGNLVAKNITASGKIGFGINAYDQLDDAANKNGIYSLETFVNGQKIYEFKAEEFAFYETNLINVLIDYKRFQLLKQRIQKSFNQYKYNLSLTKDSSTNGIITIENGLNYIVEIVAKDFKGNEQKITIPITGKKENIIAKNIENVTPYKIKHQEFNEFTNENVKVTFPKNTFYSDFYLDFTITDNIVKVHTPIVPLANNYTLTFDVSNYNETEKNQLYIASISEKGKENYETTIKKNNTFYTSTKKLGKFTLLADNEKPTISLYNFKNEQWISNHTSIKVKISDKETGVKSFRGEIDGKWILMEYDVTTGILTYDLKNITYTDAKHHLKIVVIDNVGNLNTLEATFYRKK</sequence>
<dbReference type="Gene3D" id="2.70.70.10">
    <property type="entry name" value="Glucose Permease (Domain IIA)"/>
    <property type="match status" value="1"/>
</dbReference>
<dbReference type="GO" id="GO:0004222">
    <property type="term" value="F:metalloendopeptidase activity"/>
    <property type="evidence" value="ECO:0007669"/>
    <property type="project" value="TreeGrafter"/>
</dbReference>
<keyword evidence="3" id="KW-1185">Reference proteome</keyword>
<dbReference type="AlphaFoldDB" id="A0A1I6NXA6"/>
<dbReference type="RefSeq" id="WP_245780590.1">
    <property type="nucleotide sequence ID" value="NZ_FOZP01000001.1"/>
</dbReference>
<gene>
    <name evidence="2" type="ORF">SAMN04488006_0687</name>
</gene>
<organism evidence="2 3">
    <name type="scientific">Lutibacter maritimus</name>
    <dbReference type="NCBI Taxonomy" id="593133"/>
    <lineage>
        <taxon>Bacteria</taxon>
        <taxon>Pseudomonadati</taxon>
        <taxon>Bacteroidota</taxon>
        <taxon>Flavobacteriia</taxon>
        <taxon>Flavobacteriales</taxon>
        <taxon>Flavobacteriaceae</taxon>
        <taxon>Lutibacter</taxon>
    </lineage>
</organism>
<dbReference type="SUPFAM" id="SSF51261">
    <property type="entry name" value="Duplicated hybrid motif"/>
    <property type="match status" value="1"/>
</dbReference>
<dbReference type="PANTHER" id="PTHR21666:SF270">
    <property type="entry name" value="MUREIN HYDROLASE ACTIVATOR ENVC"/>
    <property type="match status" value="1"/>
</dbReference>
<dbReference type="Proteomes" id="UP000199312">
    <property type="component" value="Unassembled WGS sequence"/>
</dbReference>
<proteinExistence type="predicted"/>
<dbReference type="CDD" id="cd12797">
    <property type="entry name" value="M23_peptidase"/>
    <property type="match status" value="1"/>
</dbReference>
<feature type="domain" description="M23ase beta-sheet core" evidence="1">
    <location>
        <begin position="55"/>
        <end position="123"/>
    </location>
</feature>
<evidence type="ECO:0000313" key="3">
    <source>
        <dbReference type="Proteomes" id="UP000199312"/>
    </source>
</evidence>
<reference evidence="3" key="1">
    <citation type="submission" date="2016-10" db="EMBL/GenBank/DDBJ databases">
        <authorList>
            <person name="Varghese N."/>
            <person name="Submissions S."/>
        </authorList>
    </citation>
    <scope>NUCLEOTIDE SEQUENCE [LARGE SCALE GENOMIC DNA]</scope>
    <source>
        <strain evidence="3">DSM 24450</strain>
    </source>
</reference>